<accession>K2JUR9</accession>
<feature type="domain" description="DUF2062" evidence="2">
    <location>
        <begin position="20"/>
        <end position="168"/>
    </location>
</feature>
<reference evidence="3 4" key="1">
    <citation type="journal article" date="2012" name="J. Bacteriol.">
        <title>Genome Sequence of Oceanibaculum indicum Type Strain P24.</title>
        <authorList>
            <person name="Lai Q."/>
            <person name="Shao Z."/>
        </authorList>
    </citation>
    <scope>NUCLEOTIDE SEQUENCE [LARGE SCALE GENOMIC DNA]</scope>
    <source>
        <strain evidence="3 4">P24</strain>
    </source>
</reference>
<organism evidence="3 4">
    <name type="scientific">Oceanibaculum indicum P24</name>
    <dbReference type="NCBI Taxonomy" id="1207063"/>
    <lineage>
        <taxon>Bacteria</taxon>
        <taxon>Pseudomonadati</taxon>
        <taxon>Pseudomonadota</taxon>
        <taxon>Alphaproteobacteria</taxon>
        <taxon>Rhodospirillales</taxon>
        <taxon>Oceanibaculaceae</taxon>
        <taxon>Oceanibaculum</taxon>
    </lineage>
</organism>
<evidence type="ECO:0000259" key="2">
    <source>
        <dbReference type="Pfam" id="PF09835"/>
    </source>
</evidence>
<keyword evidence="1" id="KW-1133">Transmembrane helix</keyword>
<feature type="transmembrane region" description="Helical" evidence="1">
    <location>
        <begin position="32"/>
        <end position="54"/>
    </location>
</feature>
<dbReference type="AlphaFoldDB" id="K2JUR9"/>
<dbReference type="PANTHER" id="PTHR40547:SF1">
    <property type="entry name" value="SLL0298 PROTEIN"/>
    <property type="match status" value="1"/>
</dbReference>
<comment type="caution">
    <text evidence="3">The sequence shown here is derived from an EMBL/GenBank/DDBJ whole genome shotgun (WGS) entry which is preliminary data.</text>
</comment>
<evidence type="ECO:0000256" key="1">
    <source>
        <dbReference type="SAM" id="Phobius"/>
    </source>
</evidence>
<dbReference type="STRING" id="1207063.P24_16917"/>
<feature type="transmembrane region" description="Helical" evidence="1">
    <location>
        <begin position="138"/>
        <end position="162"/>
    </location>
</feature>
<dbReference type="eggNOG" id="COG3216">
    <property type="taxonomic scope" value="Bacteria"/>
</dbReference>
<evidence type="ECO:0000313" key="3">
    <source>
        <dbReference type="EMBL" id="EKE68975.1"/>
    </source>
</evidence>
<dbReference type="InterPro" id="IPR018639">
    <property type="entry name" value="DUF2062"/>
</dbReference>
<dbReference type="PANTHER" id="PTHR40547">
    <property type="entry name" value="SLL0298 PROTEIN"/>
    <property type="match status" value="1"/>
</dbReference>
<name>K2JUR9_9PROT</name>
<feature type="transmembrane region" description="Helical" evidence="1">
    <location>
        <begin position="61"/>
        <end position="85"/>
    </location>
</feature>
<protein>
    <recommendedName>
        <fullName evidence="2">DUF2062 domain-containing protein</fullName>
    </recommendedName>
</protein>
<keyword evidence="4" id="KW-1185">Reference proteome</keyword>
<sequence length="206" mass="23435">MRTARMKLVVPMKRVGSQHPPEYTARAVGVGLAWAFTPLVGAQMFTVFLTWLIARRFKWEFSLIVSAAWTWITNVATLVPSYYLFYVTGEFLLGRDGHNTGYDQFAQQYESEAAATATSWWDSVLGFADMMTSWGQSMLVGCIPYVIFFGLVGYKLSLIFVVRHRAAKKERQAQRRKLRLDAVKQTVASTLEARGQRDYGALRNEQ</sequence>
<gene>
    <name evidence="3" type="ORF">P24_16917</name>
</gene>
<dbReference type="Proteomes" id="UP000006746">
    <property type="component" value="Unassembled WGS sequence"/>
</dbReference>
<keyword evidence="1" id="KW-0812">Transmembrane</keyword>
<dbReference type="Pfam" id="PF09835">
    <property type="entry name" value="DUF2062"/>
    <property type="match status" value="1"/>
</dbReference>
<dbReference type="EMBL" id="AMRL01000032">
    <property type="protein sequence ID" value="EKE68975.1"/>
    <property type="molecule type" value="Genomic_DNA"/>
</dbReference>
<proteinExistence type="predicted"/>
<keyword evidence="1" id="KW-0472">Membrane</keyword>
<evidence type="ECO:0000313" key="4">
    <source>
        <dbReference type="Proteomes" id="UP000006746"/>
    </source>
</evidence>